<proteinExistence type="predicted"/>
<keyword evidence="2" id="KW-1185">Reference proteome</keyword>
<accession>A0AAD5FXE8</accession>
<dbReference type="RefSeq" id="XP_051607710.1">
    <property type="nucleotide sequence ID" value="XM_051753308.1"/>
</dbReference>
<dbReference type="EMBL" id="JAIHNG010000133">
    <property type="protein sequence ID" value="KAI5954823.1"/>
    <property type="molecule type" value="Genomic_DNA"/>
</dbReference>
<evidence type="ECO:0000313" key="1">
    <source>
        <dbReference type="EMBL" id="KAI5954823.1"/>
    </source>
</evidence>
<sequence>MNKIPKRFEQYFKYAVGFRCKVVPPPKTTSESQFIVQNLRKLASVDFLKSTNLNSEDIIENGYQLDILFNPVHTKSLFSPVSVSDEPDQINTSHSRNIAARDKLVKQLENLIAIPRYLYVQNDEKFLNNERQIQFTHKLHERNLDLAGKYDLSLASLDNPLISITQCDDKVKGFSLRAAIRSDVQHFHKFQNIEIHKNHRYILNQLESNSF</sequence>
<dbReference type="Proteomes" id="UP001204833">
    <property type="component" value="Unassembled WGS sequence"/>
</dbReference>
<organism evidence="1 2">
    <name type="scientific">Candida theae</name>
    <dbReference type="NCBI Taxonomy" id="1198502"/>
    <lineage>
        <taxon>Eukaryota</taxon>
        <taxon>Fungi</taxon>
        <taxon>Dikarya</taxon>
        <taxon>Ascomycota</taxon>
        <taxon>Saccharomycotina</taxon>
        <taxon>Pichiomycetes</taxon>
        <taxon>Debaryomycetaceae</taxon>
        <taxon>Candida/Lodderomyces clade</taxon>
        <taxon>Candida</taxon>
    </lineage>
</organism>
<name>A0AAD5FXE8_9ASCO</name>
<dbReference type="GeneID" id="76151905"/>
<reference evidence="1 2" key="1">
    <citation type="journal article" date="2022" name="DNA Res.">
        <title>Genome analysis of five recently described species of the CUG-Ser clade uncovers Candida theae as a new hybrid lineage with pathogenic potential in the Candida parapsilosis species complex.</title>
        <authorList>
            <person name="Mixao V."/>
            <person name="Del Olmo V."/>
            <person name="Hegedusova E."/>
            <person name="Saus E."/>
            <person name="Pryszcz L."/>
            <person name="Cillingova A."/>
            <person name="Nosek J."/>
            <person name="Gabaldon T."/>
        </authorList>
    </citation>
    <scope>NUCLEOTIDE SEQUENCE [LARGE SCALE GENOMIC DNA]</scope>
    <source>
        <strain evidence="1 2">CBS 12239</strain>
    </source>
</reference>
<dbReference type="AlphaFoldDB" id="A0AAD5FXE8"/>
<protein>
    <submittedName>
        <fullName evidence="1">Uncharacterized protein</fullName>
    </submittedName>
</protein>
<gene>
    <name evidence="1" type="ORF">KGF57_003847</name>
</gene>
<evidence type="ECO:0000313" key="2">
    <source>
        <dbReference type="Proteomes" id="UP001204833"/>
    </source>
</evidence>
<comment type="caution">
    <text evidence="1">The sequence shown here is derived from an EMBL/GenBank/DDBJ whole genome shotgun (WGS) entry which is preliminary data.</text>
</comment>